<evidence type="ECO:0000256" key="1">
    <source>
        <dbReference type="ARBA" id="ARBA00022801"/>
    </source>
</evidence>
<dbReference type="InterPro" id="IPR029058">
    <property type="entry name" value="AB_hydrolase_fold"/>
</dbReference>
<feature type="region of interest" description="Disordered" evidence="2">
    <location>
        <begin position="572"/>
        <end position="656"/>
    </location>
</feature>
<comment type="caution">
    <text evidence="4">The sequence shown here is derived from an EMBL/GenBank/DDBJ whole genome shotgun (WGS) entry which is preliminary data.</text>
</comment>
<feature type="compositionally biased region" description="Basic and acidic residues" evidence="2">
    <location>
        <begin position="763"/>
        <end position="780"/>
    </location>
</feature>
<evidence type="ECO:0000259" key="3">
    <source>
        <dbReference type="Pfam" id="PF07859"/>
    </source>
</evidence>
<feature type="compositionally biased region" description="Basic and acidic residues" evidence="2">
    <location>
        <begin position="638"/>
        <end position="656"/>
    </location>
</feature>
<feature type="region of interest" description="Disordered" evidence="2">
    <location>
        <begin position="801"/>
        <end position="829"/>
    </location>
</feature>
<dbReference type="InterPro" id="IPR013094">
    <property type="entry name" value="AB_hydrolase_3"/>
</dbReference>
<dbReference type="PANTHER" id="PTHR48081">
    <property type="entry name" value="AB HYDROLASE SUPERFAMILY PROTEIN C4A8.06C"/>
    <property type="match status" value="1"/>
</dbReference>
<keyword evidence="5" id="KW-1185">Reference proteome</keyword>
<gene>
    <name evidence="4" type="ORF">SLS53_001580</name>
</gene>
<organism evidence="4 5">
    <name type="scientific">Cytospora paraplurivora</name>
    <dbReference type="NCBI Taxonomy" id="2898453"/>
    <lineage>
        <taxon>Eukaryota</taxon>
        <taxon>Fungi</taxon>
        <taxon>Dikarya</taxon>
        <taxon>Ascomycota</taxon>
        <taxon>Pezizomycotina</taxon>
        <taxon>Sordariomycetes</taxon>
        <taxon>Sordariomycetidae</taxon>
        <taxon>Diaporthales</taxon>
        <taxon>Cytosporaceae</taxon>
        <taxon>Cytospora</taxon>
    </lineage>
</organism>
<dbReference type="AlphaFoldDB" id="A0AAN9UI98"/>
<dbReference type="InterPro" id="IPR050300">
    <property type="entry name" value="GDXG_lipolytic_enzyme"/>
</dbReference>
<sequence>MIKMNTATVGLAVTPTVLATFVNHYLHRKPLHQRPTAHLSYDEGLHLIRSFLEYVATHTVEEVQAFTAQWVPHPQWIKVDEVTVPVEQLDHAARALEAQLGPEGIRKIGGRKWWQWRKPNASALRAEWIEMRSDYHERKKNNDQGKKVMLYVHGGAYFFGSVDMHRYQMQRHARKLKARVFAPDYRLSPQFPFPCGLQDCLAAYLYLLTVQDPSHIVLAGDSAGGGMVLSMLVVLRDQGIPLPAGAVLISPWCDLTHSFPSVCGDAPFDYIPQAGFHQKPSQAWPPPGDEELKEMKRLALLEKEKKHRGLPPLLIMVGGGEILRDEQVYVAHKAANPEKYLPPESVLDEHARAQIKNYKPTDVQLQVWDDLCHVAPTLSFTKPAKYMYRSVSQFSAWALARAQKTEIEIMDDDDISVISTSTSDSDREEIAKRDEQAAMEESKGQIGKAGEALPPFQNHMIRQRVTRHGVIFPLPPSSQLPGCTMDRELVGVVKQGPVSKWLAQNKEWDRRFASAKKKTQKKFIQDLIIGYEGFGEGELPPPSALAGRRLKGDDEVLGTKKRVKSLGMAMWSGWGSKHDKTTKDREEKADKEGDPIETTVPTAEEGQGARPYGDIKRQPTLPPTSPTGKPKLRSRRVSVRDERQTGGHDGDHENNAVHEHLAGTGEEEEAGEESSSQAVAPGYAHTPEVGIGCTGKRPYVDGIAVPFSIRKKEAETASMMTLTSNMSQGQGPLSPEILQSKGALSHTLATASSSRYSGEVEGDEKRYSDVNGDYDDHAGRDVVPAHVVNGVAPTLETPAAVERPGLETYTTAAENLPQSKGSYNTAGVE</sequence>
<dbReference type="EMBL" id="JAJSPL020000004">
    <property type="protein sequence ID" value="KAK7747327.1"/>
    <property type="molecule type" value="Genomic_DNA"/>
</dbReference>
<evidence type="ECO:0000313" key="5">
    <source>
        <dbReference type="Proteomes" id="UP001320245"/>
    </source>
</evidence>
<dbReference type="Gene3D" id="3.40.50.1820">
    <property type="entry name" value="alpha/beta hydrolase"/>
    <property type="match status" value="1"/>
</dbReference>
<dbReference type="GO" id="GO:0016787">
    <property type="term" value="F:hydrolase activity"/>
    <property type="evidence" value="ECO:0007669"/>
    <property type="project" value="UniProtKB-KW"/>
</dbReference>
<dbReference type="SUPFAM" id="SSF53474">
    <property type="entry name" value="alpha/beta-Hydrolases"/>
    <property type="match status" value="1"/>
</dbReference>
<protein>
    <recommendedName>
        <fullName evidence="3">Alpha/beta hydrolase fold-3 domain-containing protein</fullName>
    </recommendedName>
</protein>
<name>A0AAN9UI98_9PEZI</name>
<reference evidence="4 5" key="1">
    <citation type="journal article" date="2023" name="PLoS ONE">
        <title>Cytospora paraplurivora sp. nov. isolated from orchards with fruit tree decline syndrome in Ontario, Canada.</title>
        <authorList>
            <person name="Ilyukhin E."/>
            <person name="Nguyen H.D.T."/>
            <person name="Castle A.J."/>
            <person name="Ellouze W."/>
        </authorList>
    </citation>
    <scope>NUCLEOTIDE SEQUENCE [LARGE SCALE GENOMIC DNA]</scope>
    <source>
        <strain evidence="4 5">FDS-564</strain>
    </source>
</reference>
<evidence type="ECO:0000256" key="2">
    <source>
        <dbReference type="SAM" id="MobiDB-lite"/>
    </source>
</evidence>
<keyword evidence="1" id="KW-0378">Hydrolase</keyword>
<feature type="compositionally biased region" description="Polar residues" evidence="2">
    <location>
        <begin position="808"/>
        <end position="829"/>
    </location>
</feature>
<feature type="compositionally biased region" description="Basic and acidic residues" evidence="2">
    <location>
        <begin position="576"/>
        <end position="594"/>
    </location>
</feature>
<feature type="region of interest" description="Disordered" evidence="2">
    <location>
        <begin position="754"/>
        <end position="780"/>
    </location>
</feature>
<dbReference type="PANTHER" id="PTHR48081:SF19">
    <property type="entry name" value="AB HYDROLASE SUPERFAMILY PROTEIN C4A8.06C"/>
    <property type="match status" value="1"/>
</dbReference>
<dbReference type="Pfam" id="PF07859">
    <property type="entry name" value="Abhydrolase_3"/>
    <property type="match status" value="1"/>
</dbReference>
<feature type="domain" description="Alpha/beta hydrolase fold-3" evidence="3">
    <location>
        <begin position="149"/>
        <end position="335"/>
    </location>
</feature>
<evidence type="ECO:0000313" key="4">
    <source>
        <dbReference type="EMBL" id="KAK7747327.1"/>
    </source>
</evidence>
<dbReference type="Proteomes" id="UP001320245">
    <property type="component" value="Unassembled WGS sequence"/>
</dbReference>
<proteinExistence type="predicted"/>
<accession>A0AAN9UI98</accession>